<name>A0AAV5DN09_ELECO</name>
<dbReference type="EMBL" id="BQKI01000018">
    <property type="protein sequence ID" value="GJN11663.1"/>
    <property type="molecule type" value="Genomic_DNA"/>
</dbReference>
<feature type="domain" description="Reverse transcriptase zinc-binding" evidence="1">
    <location>
        <begin position="210"/>
        <end position="290"/>
    </location>
</feature>
<evidence type="ECO:0000259" key="1">
    <source>
        <dbReference type="Pfam" id="PF13966"/>
    </source>
</evidence>
<reference evidence="2" key="2">
    <citation type="submission" date="2021-12" db="EMBL/GenBank/DDBJ databases">
        <title>Resequencing data analysis of finger millet.</title>
        <authorList>
            <person name="Hatakeyama M."/>
            <person name="Aluri S."/>
            <person name="Balachadran M.T."/>
            <person name="Sivarajan S.R."/>
            <person name="Poveda L."/>
            <person name="Shimizu-Inatsugi R."/>
            <person name="Schlapbach R."/>
            <person name="Sreeman S.M."/>
            <person name="Shimizu K.K."/>
        </authorList>
    </citation>
    <scope>NUCLEOTIDE SEQUENCE</scope>
</reference>
<comment type="caution">
    <text evidence="2">The sequence shown here is derived from an EMBL/GenBank/DDBJ whole genome shotgun (WGS) entry which is preliminary data.</text>
</comment>
<dbReference type="AlphaFoldDB" id="A0AAV5DN09"/>
<reference evidence="2" key="1">
    <citation type="journal article" date="2018" name="DNA Res.">
        <title>Multiple hybrid de novo genome assembly of finger millet, an orphan allotetraploid crop.</title>
        <authorList>
            <person name="Hatakeyama M."/>
            <person name="Aluri S."/>
            <person name="Balachadran M.T."/>
            <person name="Sivarajan S.R."/>
            <person name="Patrignani A."/>
            <person name="Gruter S."/>
            <person name="Poveda L."/>
            <person name="Shimizu-Inatsugi R."/>
            <person name="Baeten J."/>
            <person name="Francoijs K.J."/>
            <person name="Nataraja K.N."/>
            <person name="Reddy Y.A.N."/>
            <person name="Phadnis S."/>
            <person name="Ravikumar R.L."/>
            <person name="Schlapbach R."/>
            <person name="Sreeman S.M."/>
            <person name="Shimizu K.K."/>
        </authorList>
    </citation>
    <scope>NUCLEOTIDE SEQUENCE</scope>
</reference>
<gene>
    <name evidence="2" type="primary">ga29867</name>
    <name evidence="2" type="ORF">PR202_ga29867</name>
</gene>
<sequence length="348" mass="39534">MHINFGKSTVVPMHVGNDVVQECVGLLGCRQEGFSHTYLGLPLSNEKLNMAAMAPLFRRSDRYLAGWQPALLIHKSRTVLINAVLDALPTYLMSALQLPLGAIDKYDEQRRAFLWSGEDTVSGAQCLVAWDVVTGPLEKGGLRVRDIAVQNNCMLLKLIHRMFTAMDSSWVRWVRSRADLSNLTGDMEGTHWPGLRQLLPIYQSITSTAALYRLVLSVTSLDYNFYKFVWKRRAPQRIRFFGWLMVQGRIQCKTNLLKNIVDDDNCDVCGATGENTDHIMFGCSFTRSFWTAIGVGLPPNPSMSRPCELQWPSSIPTKHWDTLAVLCYWQVWKHRNKVIFRKEPPSLA</sequence>
<evidence type="ECO:0000313" key="3">
    <source>
        <dbReference type="Proteomes" id="UP001054889"/>
    </source>
</evidence>
<dbReference type="InterPro" id="IPR026960">
    <property type="entry name" value="RVT-Znf"/>
</dbReference>
<evidence type="ECO:0000313" key="2">
    <source>
        <dbReference type="EMBL" id="GJN11663.1"/>
    </source>
</evidence>
<dbReference type="Pfam" id="PF13966">
    <property type="entry name" value="zf-RVT"/>
    <property type="match status" value="1"/>
</dbReference>
<dbReference type="PANTHER" id="PTHR33116:SF78">
    <property type="entry name" value="OS12G0587133 PROTEIN"/>
    <property type="match status" value="1"/>
</dbReference>
<proteinExistence type="predicted"/>
<dbReference type="Proteomes" id="UP001054889">
    <property type="component" value="Unassembled WGS sequence"/>
</dbReference>
<accession>A0AAV5DN09</accession>
<keyword evidence="3" id="KW-1185">Reference proteome</keyword>
<organism evidence="2 3">
    <name type="scientific">Eleusine coracana subsp. coracana</name>
    <dbReference type="NCBI Taxonomy" id="191504"/>
    <lineage>
        <taxon>Eukaryota</taxon>
        <taxon>Viridiplantae</taxon>
        <taxon>Streptophyta</taxon>
        <taxon>Embryophyta</taxon>
        <taxon>Tracheophyta</taxon>
        <taxon>Spermatophyta</taxon>
        <taxon>Magnoliopsida</taxon>
        <taxon>Liliopsida</taxon>
        <taxon>Poales</taxon>
        <taxon>Poaceae</taxon>
        <taxon>PACMAD clade</taxon>
        <taxon>Chloridoideae</taxon>
        <taxon>Cynodonteae</taxon>
        <taxon>Eleusininae</taxon>
        <taxon>Eleusine</taxon>
    </lineage>
</organism>
<dbReference type="PANTHER" id="PTHR33116">
    <property type="entry name" value="REVERSE TRANSCRIPTASE ZINC-BINDING DOMAIN-CONTAINING PROTEIN-RELATED-RELATED"/>
    <property type="match status" value="1"/>
</dbReference>
<protein>
    <recommendedName>
        <fullName evidence="1">Reverse transcriptase zinc-binding domain-containing protein</fullName>
    </recommendedName>
</protein>